<reference evidence="4 5" key="1">
    <citation type="submission" date="2016-08" db="EMBL/GenBank/DDBJ databases">
        <title>Genomes of anaerobic fungi encode conserved fungal cellulosomes for biomass hydrolysis.</title>
        <authorList>
            <consortium name="DOE Joint Genome Institute"/>
            <person name="Haitjema C.H."/>
            <person name="Gilmore S.P."/>
            <person name="Henske J.K."/>
            <person name="Solomon K.V."/>
            <person name="De Groot R."/>
            <person name="Kuo A."/>
            <person name="Mondo S.J."/>
            <person name="Salamov A.A."/>
            <person name="Labutti K."/>
            <person name="Zhao Z."/>
            <person name="Chiniquy J."/>
            <person name="Barry K."/>
            <person name="Brewer H.M."/>
            <person name="Purvine S.O."/>
            <person name="Wright A.T."/>
            <person name="Boxma B."/>
            <person name="Van Alen T."/>
            <person name="Hackstein J.H."/>
            <person name="Baker S.E."/>
            <person name="Grigoriev I.V."/>
            <person name="O'Malley M.A."/>
        </authorList>
    </citation>
    <scope>NUCLEOTIDE SEQUENCE [LARGE SCALE GENOMIC DNA]</scope>
    <source>
        <strain evidence="5">finn</strain>
    </source>
</reference>
<evidence type="ECO:0000313" key="5">
    <source>
        <dbReference type="Proteomes" id="UP000193719"/>
    </source>
</evidence>
<dbReference type="Gene3D" id="1.25.40.20">
    <property type="entry name" value="Ankyrin repeat-containing domain"/>
    <property type="match status" value="2"/>
</dbReference>
<gene>
    <name evidence="4" type="ORF">BCR36DRAFT_311586</name>
</gene>
<dbReference type="PROSITE" id="PS50088">
    <property type="entry name" value="ANK_REPEAT"/>
    <property type="match status" value="2"/>
</dbReference>
<keyword evidence="1" id="KW-0677">Repeat</keyword>
<dbReference type="OrthoDB" id="341259at2759"/>
<feature type="repeat" description="ANK" evidence="3">
    <location>
        <begin position="228"/>
        <end position="260"/>
    </location>
</feature>
<dbReference type="AlphaFoldDB" id="A0A1Y1UTQ4"/>
<protein>
    <submittedName>
        <fullName evidence="4">Ankyrin</fullName>
    </submittedName>
</protein>
<keyword evidence="2 3" id="KW-0040">ANK repeat</keyword>
<dbReference type="InterPro" id="IPR036770">
    <property type="entry name" value="Ankyrin_rpt-contain_sf"/>
</dbReference>
<dbReference type="PROSITE" id="PS50297">
    <property type="entry name" value="ANK_REP_REGION"/>
    <property type="match status" value="2"/>
</dbReference>
<evidence type="ECO:0000256" key="3">
    <source>
        <dbReference type="PROSITE-ProRule" id="PRU00023"/>
    </source>
</evidence>
<dbReference type="Pfam" id="PF00023">
    <property type="entry name" value="Ank"/>
    <property type="match status" value="1"/>
</dbReference>
<evidence type="ECO:0000313" key="4">
    <source>
        <dbReference type="EMBL" id="ORX41398.1"/>
    </source>
</evidence>
<evidence type="ECO:0000256" key="2">
    <source>
        <dbReference type="ARBA" id="ARBA00023043"/>
    </source>
</evidence>
<reference evidence="4 5" key="2">
    <citation type="submission" date="2016-08" db="EMBL/GenBank/DDBJ databases">
        <title>Pervasive Adenine N6-methylation of Active Genes in Fungi.</title>
        <authorList>
            <consortium name="DOE Joint Genome Institute"/>
            <person name="Mondo S.J."/>
            <person name="Dannebaum R.O."/>
            <person name="Kuo R.C."/>
            <person name="Labutti K."/>
            <person name="Haridas S."/>
            <person name="Kuo A."/>
            <person name="Salamov A."/>
            <person name="Ahrendt S.R."/>
            <person name="Lipzen A."/>
            <person name="Sullivan W."/>
            <person name="Andreopoulos W.B."/>
            <person name="Clum A."/>
            <person name="Lindquist E."/>
            <person name="Daum C."/>
            <person name="Ramamoorthy G.K."/>
            <person name="Gryganskyi A."/>
            <person name="Culley D."/>
            <person name="Magnuson J.K."/>
            <person name="James T.Y."/>
            <person name="O'Malley M.A."/>
            <person name="Stajich J.E."/>
            <person name="Spatafora J.W."/>
            <person name="Visel A."/>
            <person name="Grigoriev I.V."/>
        </authorList>
    </citation>
    <scope>NUCLEOTIDE SEQUENCE [LARGE SCALE GENOMIC DNA]</scope>
    <source>
        <strain evidence="5">finn</strain>
    </source>
</reference>
<dbReference type="EMBL" id="MCFH01000089">
    <property type="protein sequence ID" value="ORX41398.1"/>
    <property type="molecule type" value="Genomic_DNA"/>
</dbReference>
<dbReference type="STRING" id="1754191.A0A1Y1UTQ4"/>
<keyword evidence="5" id="KW-1185">Reference proteome</keyword>
<accession>A0A1Y1UTQ4</accession>
<feature type="repeat" description="ANK" evidence="3">
    <location>
        <begin position="121"/>
        <end position="153"/>
    </location>
</feature>
<organism evidence="4 5">
    <name type="scientific">Piromyces finnis</name>
    <dbReference type="NCBI Taxonomy" id="1754191"/>
    <lineage>
        <taxon>Eukaryota</taxon>
        <taxon>Fungi</taxon>
        <taxon>Fungi incertae sedis</taxon>
        <taxon>Chytridiomycota</taxon>
        <taxon>Chytridiomycota incertae sedis</taxon>
        <taxon>Neocallimastigomycetes</taxon>
        <taxon>Neocallimastigales</taxon>
        <taxon>Neocallimastigaceae</taxon>
        <taxon>Piromyces</taxon>
    </lineage>
</organism>
<dbReference type="SUPFAM" id="SSF48403">
    <property type="entry name" value="Ankyrin repeat"/>
    <property type="match status" value="1"/>
</dbReference>
<proteinExistence type="predicted"/>
<dbReference type="Pfam" id="PF12796">
    <property type="entry name" value="Ank_2"/>
    <property type="match status" value="1"/>
</dbReference>
<dbReference type="PANTHER" id="PTHR24180:SF45">
    <property type="entry name" value="POLY [ADP-RIBOSE] POLYMERASE TANKYRASE"/>
    <property type="match status" value="1"/>
</dbReference>
<dbReference type="InterPro" id="IPR051637">
    <property type="entry name" value="Ank_repeat_dom-contain_49"/>
</dbReference>
<dbReference type="SMART" id="SM00248">
    <property type="entry name" value="ANK"/>
    <property type="match status" value="5"/>
</dbReference>
<dbReference type="InterPro" id="IPR002110">
    <property type="entry name" value="Ankyrin_rpt"/>
</dbReference>
<comment type="caution">
    <text evidence="4">The sequence shown here is derived from an EMBL/GenBank/DDBJ whole genome shotgun (WGS) entry which is preliminary data.</text>
</comment>
<dbReference type="PANTHER" id="PTHR24180">
    <property type="entry name" value="CYCLIN-DEPENDENT KINASE INHIBITOR 2C-RELATED"/>
    <property type="match status" value="1"/>
</dbReference>
<sequence>MVKINSSNETYNSKLIINLLKRYGLFSNNNIYLLDIRILICRIIKCKEYNDLKNILELLFEYNNDDILKLLFYYKNKIIISENDLKNIISQKDKINLYINFIIENIHYKNYIVEFCYDTTGTVTPLHVATRHNARNIIDLLMSYGADINIVNNKGETAFFFNCKYYSSLLGIDSLLKYNINIFIKNNENESLVFSFIRYIGSKFEFQYISMLEYLFKLGFDVNETDKDGRTPLMEASYCGNINVMEVCLKHGANLYRKDNKGNTALSLAQTLTNKRVENYLIEHGATWKF</sequence>
<evidence type="ECO:0000256" key="1">
    <source>
        <dbReference type="ARBA" id="ARBA00022737"/>
    </source>
</evidence>
<dbReference type="Proteomes" id="UP000193719">
    <property type="component" value="Unassembled WGS sequence"/>
</dbReference>
<name>A0A1Y1UTQ4_9FUNG</name>